<dbReference type="AlphaFoldDB" id="A0A7W9GQ75"/>
<gene>
    <name evidence="1" type="ORF">HD601_002301</name>
</gene>
<dbReference type="EMBL" id="JACHMM010000001">
    <property type="protein sequence ID" value="MBB5787726.1"/>
    <property type="molecule type" value="Genomic_DNA"/>
</dbReference>
<keyword evidence="2" id="KW-1185">Reference proteome</keyword>
<evidence type="ECO:0000313" key="1">
    <source>
        <dbReference type="EMBL" id="MBB5787726.1"/>
    </source>
</evidence>
<proteinExistence type="predicted"/>
<dbReference type="Proteomes" id="UP000542813">
    <property type="component" value="Unassembled WGS sequence"/>
</dbReference>
<dbReference type="RefSeq" id="WP_184821975.1">
    <property type="nucleotide sequence ID" value="NZ_JACHMM010000001.1"/>
</dbReference>
<reference evidence="1 2" key="1">
    <citation type="submission" date="2020-08" db="EMBL/GenBank/DDBJ databases">
        <title>Sequencing the genomes of 1000 actinobacteria strains.</title>
        <authorList>
            <person name="Klenk H.-P."/>
        </authorList>
    </citation>
    <scope>NUCLEOTIDE SEQUENCE [LARGE SCALE GENOMIC DNA]</scope>
    <source>
        <strain evidence="1 2">DSM 102122</strain>
    </source>
</reference>
<evidence type="ECO:0000313" key="2">
    <source>
        <dbReference type="Proteomes" id="UP000542813"/>
    </source>
</evidence>
<protein>
    <submittedName>
        <fullName evidence="1">Uncharacterized protein</fullName>
    </submittedName>
</protein>
<sequence length="143" mass="16188">MRTDDSELARWLTEHAGSILPVEFSSAFDTYLCTMRWMGAGLDWSGVPHRYLRLTPDVGDEDVVAWARETAVGRHEHVLVTDSAREPSVLCRLDDGLRDLDLLSHRPDVSICGVDLIDGRPIPAYPHFIERRSIEHLRSPETP</sequence>
<name>A0A7W9GQ75_9ACTN</name>
<accession>A0A7W9GQ75</accession>
<organism evidence="1 2">
    <name type="scientific">Jiangella mangrovi</name>
    <dbReference type="NCBI Taxonomy" id="1524084"/>
    <lineage>
        <taxon>Bacteria</taxon>
        <taxon>Bacillati</taxon>
        <taxon>Actinomycetota</taxon>
        <taxon>Actinomycetes</taxon>
        <taxon>Jiangellales</taxon>
        <taxon>Jiangellaceae</taxon>
        <taxon>Jiangella</taxon>
    </lineage>
</organism>
<comment type="caution">
    <text evidence="1">The sequence shown here is derived from an EMBL/GenBank/DDBJ whole genome shotgun (WGS) entry which is preliminary data.</text>
</comment>